<comment type="caution">
    <text evidence="3">The sequence shown here is derived from an EMBL/GenBank/DDBJ whole genome shotgun (WGS) entry which is preliminary data.</text>
</comment>
<dbReference type="Proteomes" id="UP001165065">
    <property type="component" value="Unassembled WGS sequence"/>
</dbReference>
<proteinExistence type="predicted"/>
<dbReference type="InterPro" id="IPR051888">
    <property type="entry name" value="UPF0148_domain"/>
</dbReference>
<name>A0A9W7GI20_9STRA</name>
<protein>
    <submittedName>
        <fullName evidence="3">Uncharacterized protein</fullName>
    </submittedName>
</protein>
<dbReference type="EMBL" id="BRYA01000221">
    <property type="protein sequence ID" value="GMI44648.1"/>
    <property type="molecule type" value="Genomic_DNA"/>
</dbReference>
<evidence type="ECO:0000256" key="1">
    <source>
        <dbReference type="SAM" id="Coils"/>
    </source>
</evidence>
<dbReference type="PANTHER" id="PTHR16537:SF1">
    <property type="entry name" value="PROTEIN ZNRD2"/>
    <property type="match status" value="1"/>
</dbReference>
<evidence type="ECO:0000313" key="4">
    <source>
        <dbReference type="Proteomes" id="UP001165065"/>
    </source>
</evidence>
<accession>A0A9W7GI20</accession>
<evidence type="ECO:0000256" key="2">
    <source>
        <dbReference type="SAM" id="MobiDB-lite"/>
    </source>
</evidence>
<keyword evidence="1" id="KW-0175">Coiled coil</keyword>
<feature type="coiled-coil region" evidence="1">
    <location>
        <begin position="282"/>
        <end position="309"/>
    </location>
</feature>
<feature type="region of interest" description="Disordered" evidence="2">
    <location>
        <begin position="207"/>
        <end position="230"/>
    </location>
</feature>
<dbReference type="Pfam" id="PF06677">
    <property type="entry name" value="Auto_anti-p27"/>
    <property type="match status" value="2"/>
</dbReference>
<evidence type="ECO:0000313" key="3">
    <source>
        <dbReference type="EMBL" id="GMI44648.1"/>
    </source>
</evidence>
<dbReference type="PANTHER" id="PTHR16537">
    <property type="entry name" value="SJOEGREN SYNDROME/SCLERODERMA AUTOANTIGEN 1"/>
    <property type="match status" value="1"/>
</dbReference>
<gene>
    <name evidence="3" type="ORF">TrCOL_g366</name>
</gene>
<keyword evidence="4" id="KW-1185">Reference proteome</keyword>
<feature type="compositionally biased region" description="Acidic residues" evidence="2">
    <location>
        <begin position="221"/>
        <end position="230"/>
    </location>
</feature>
<dbReference type="AlphaFoldDB" id="A0A9W7GI20"/>
<organism evidence="3 4">
    <name type="scientific">Triparma columacea</name>
    <dbReference type="NCBI Taxonomy" id="722753"/>
    <lineage>
        <taxon>Eukaryota</taxon>
        <taxon>Sar</taxon>
        <taxon>Stramenopiles</taxon>
        <taxon>Ochrophyta</taxon>
        <taxon>Bolidophyceae</taxon>
        <taxon>Parmales</taxon>
        <taxon>Triparmaceae</taxon>
        <taxon>Triparma</taxon>
    </lineage>
</organism>
<sequence length="326" mass="35290">MVEKGDVKKCVNRGCGEGGEGGEGLKVEFREEDGGIKVGLEGSGGGTPVAKGFLKFEPEPEASSVVEPSIRELKIAMEENRVRREREERETRGVGNLGERMLKGWAMLAECCDICMTPKVGKDGVVECVNGCVEVVPTSAADAAKKEEEEEEEVRDFLGADPVAERMGSCLMRGGTMTDKGCGKCGEVIMREATGESWCAKCVVPGGGGGGKKGEEREVVGEEEEEEEEEDMEELLDDEEALNIQRLQDRLGRAAAQPTRGVPPSLSPRAQASDNLGIGECYEALSLRLSKATIRLTECEEDKVEVEARKIEAIAKAMRVIREMKD</sequence>
<dbReference type="InterPro" id="IPR009563">
    <property type="entry name" value="SSSCA1"/>
</dbReference>
<reference evidence="4" key="1">
    <citation type="journal article" date="2023" name="Commun. Biol.">
        <title>Genome analysis of Parmales, the sister group of diatoms, reveals the evolutionary specialization of diatoms from phago-mixotrophs to photoautotrophs.</title>
        <authorList>
            <person name="Ban H."/>
            <person name="Sato S."/>
            <person name="Yoshikawa S."/>
            <person name="Yamada K."/>
            <person name="Nakamura Y."/>
            <person name="Ichinomiya M."/>
            <person name="Sato N."/>
            <person name="Blanc-Mathieu R."/>
            <person name="Endo H."/>
            <person name="Kuwata A."/>
            <person name="Ogata H."/>
        </authorList>
    </citation>
    <scope>NUCLEOTIDE SEQUENCE [LARGE SCALE GENOMIC DNA]</scope>
</reference>